<dbReference type="AlphaFoldDB" id="A0A4E0QT34"/>
<evidence type="ECO:0000313" key="1">
    <source>
        <dbReference type="EMBL" id="THD18175.1"/>
    </source>
</evidence>
<feature type="non-terminal residue" evidence="1">
    <location>
        <position position="1"/>
    </location>
</feature>
<protein>
    <submittedName>
        <fullName evidence="1">Uncharacterized protein</fullName>
    </submittedName>
</protein>
<gene>
    <name evidence="1" type="ORF">D915_010708</name>
</gene>
<organism evidence="1 2">
    <name type="scientific">Fasciola hepatica</name>
    <name type="common">Liver fluke</name>
    <dbReference type="NCBI Taxonomy" id="6192"/>
    <lineage>
        <taxon>Eukaryota</taxon>
        <taxon>Metazoa</taxon>
        <taxon>Spiralia</taxon>
        <taxon>Lophotrochozoa</taxon>
        <taxon>Platyhelminthes</taxon>
        <taxon>Trematoda</taxon>
        <taxon>Digenea</taxon>
        <taxon>Plagiorchiida</taxon>
        <taxon>Echinostomata</taxon>
        <taxon>Echinostomatoidea</taxon>
        <taxon>Fasciolidae</taxon>
        <taxon>Fasciola</taxon>
    </lineage>
</organism>
<sequence>PFAISNVGISAISFSKPIYKFKVGHGSKKLNNVIGKIEIVNAESMGQIRYWMDDDLAHISRITVDEITGAVRLVSSVLPISFFVSVHAGIASDPGRTHARAIVQVHVTCHFGSDVWDTSQGWAAIHPTSAADLIQFRLREVNDDSTEDENSWLPPIQSPIQLRYEIGLTKFGCTQRSRVSCNATRNVQLESMALWKFGIGLKCSDHPLEEKSKFQSALRFLTQPPIQLSNVSQPPIITQSSTRE</sequence>
<accession>A0A4E0QT34</accession>
<keyword evidence="2" id="KW-1185">Reference proteome</keyword>
<dbReference type="Proteomes" id="UP000230066">
    <property type="component" value="Unassembled WGS sequence"/>
</dbReference>
<dbReference type="EMBL" id="JXXN02015817">
    <property type="protein sequence ID" value="THD18175.1"/>
    <property type="molecule type" value="Genomic_DNA"/>
</dbReference>
<comment type="caution">
    <text evidence="1">The sequence shown here is derived from an EMBL/GenBank/DDBJ whole genome shotgun (WGS) entry which is preliminary data.</text>
</comment>
<reference evidence="1" key="1">
    <citation type="submission" date="2019-03" db="EMBL/GenBank/DDBJ databases">
        <title>Improved annotation for the trematode Fasciola hepatica.</title>
        <authorList>
            <person name="Choi Y.-J."/>
            <person name="Martin J."/>
            <person name="Mitreva M."/>
        </authorList>
    </citation>
    <scope>NUCLEOTIDE SEQUENCE [LARGE SCALE GENOMIC DNA]</scope>
</reference>
<name>A0A4E0QT34_FASHE</name>
<proteinExistence type="predicted"/>
<evidence type="ECO:0000313" key="2">
    <source>
        <dbReference type="Proteomes" id="UP000230066"/>
    </source>
</evidence>